<dbReference type="GO" id="GO:0005524">
    <property type="term" value="F:ATP binding"/>
    <property type="evidence" value="ECO:0007669"/>
    <property type="project" value="UniProtKB-KW"/>
</dbReference>
<proteinExistence type="inferred from homology"/>
<comment type="similarity">
    <text evidence="5">Belongs to the GHMP kinase family.</text>
</comment>
<evidence type="ECO:0000256" key="9">
    <source>
        <dbReference type="ARBA" id="ARBA00071656"/>
    </source>
</evidence>
<keyword evidence="3" id="KW-0418">Kinase</keyword>
<reference evidence="13" key="1">
    <citation type="submission" date="2025-08" db="UniProtKB">
        <authorList>
            <consortium name="Ensembl"/>
        </authorList>
    </citation>
    <scope>IDENTIFICATION</scope>
</reference>
<feature type="domain" description="GDP-fucose pyrophosphorylase" evidence="11">
    <location>
        <begin position="91"/>
        <end position="476"/>
    </location>
</feature>
<dbReference type="PANTHER" id="PTHR32463">
    <property type="entry name" value="L-FUCOSE KINASE"/>
    <property type="match status" value="1"/>
</dbReference>
<protein>
    <recommendedName>
        <fullName evidence="9">L-fucose kinase</fullName>
        <ecNumber evidence="8">2.7.1.52</ecNumber>
    </recommendedName>
</protein>
<sequence length="1062" mass="116604">MDRHSERILERDHTENWIIPSISAHKLEIRKRRGVLPPESILLTVEDPQAHVGSGGATLNALLVAAEHLSAKAGYTVCDSRRIRLVSLYLRQGRDFLFDACGRGFTVLPVEDPHAPVECVTCNLDSLLATLRYQLCPASPPGVWICSTDMVLMLPSNPVLNWAEFRGARVISVPGTLEYAMKHGVYLADERGLVRDIVYCGSEQRIQTCVLEDGRVPLVTLRRLFDAFTPSRLLKISVSSVLYPPLPAVPRLYTPDLLCVCRVSIRQTFCVCSFLHGAPDTPQLPDRIQGARAVLWKELHDLPLSMVYIPDGRYEYLTTDAGCLLTWPFCCVLIQHPQLIVDGSSVVNSYLDGEVQVSPGSVIQNCHLMGPLRVGRGCLLADIDQAGALVLRGHELSDVILQAHPVQIQNLPLMVYTMLGTKDQLQDTAGSATYVNLPWDEFFHRTGICANDLWGLETPSHKRSLLTTPLFPVLHPTESLGAADVLWFLGSTDGDHLKRWRSSWRMSWQQLRQHLDRERTLEMRRKVFFSQKREKLQKALLAREEGSLLPAIRCAVQEGSQELLLTTLDHVASVAEDPGVAARALACIADILGVMAGGEGGLRSGPAANKAWASVYQLLEKGCIAEGVRQLAAERGKWLSRPALLIRAARHYEGAEQILIRRAVMSSSQFVSIGQRELPALEHWVSAECPARIDMSGGWSDTPPITYEHGGAVVNVAVLVDGQRPIGARARRIPTAEIHVCSDSGPRGAQLHTELRVASLEDLQDYCQPQAPGALLKAAFICSGTVSMTSHKSLQGQLMEAYGGGFELHTWSHLPHGSGLGTSSILAGAALAVLYEASGRSADTESLIHAVLYLEQVLTTGGGWQDQVGGLIPGVKIGRSSPQLPLRVRVQEIELPDAFLQTLSRHLLLVYTGKTRLARNLLQDVLRNWYGRLPAIVQNADALVHNAELCAQAFGTGNLSRLGDCLNQYWLQKKCMAPGCEPLAVRRIMDTLEPYVHGQSLAGAGGGGFLYLLTKEPDQKEALQQLLEKTQGLGRCSVHSVQVSTQQFTVCRGERSHTEDHV</sequence>
<evidence type="ECO:0000256" key="7">
    <source>
        <dbReference type="ARBA" id="ARBA00059365"/>
    </source>
</evidence>
<comment type="catalytic activity">
    <reaction evidence="6">
        <text>L-fucose + ATP = beta-L-fucose 1-phosphate + ADP + H(+)</text>
        <dbReference type="Rhea" id="RHEA:13241"/>
        <dbReference type="ChEBI" id="CHEBI:2181"/>
        <dbReference type="ChEBI" id="CHEBI:15378"/>
        <dbReference type="ChEBI" id="CHEBI:30616"/>
        <dbReference type="ChEBI" id="CHEBI:57268"/>
        <dbReference type="ChEBI" id="CHEBI:456216"/>
        <dbReference type="EC" id="2.7.1.52"/>
    </reaction>
</comment>
<dbReference type="InterPro" id="IPR012887">
    <property type="entry name" value="GDP_fucose_pyrophosphorylase"/>
</dbReference>
<dbReference type="SUPFAM" id="SSF54211">
    <property type="entry name" value="Ribosomal protein S5 domain 2-like"/>
    <property type="match status" value="1"/>
</dbReference>
<feature type="domain" description="GHMP kinase N-terminal" evidence="10">
    <location>
        <begin position="798"/>
        <end position="868"/>
    </location>
</feature>
<dbReference type="Pfam" id="PF07959">
    <property type="entry name" value="Fucose_pyrophosphorylase"/>
    <property type="match status" value="1"/>
</dbReference>
<evidence type="ECO:0000259" key="10">
    <source>
        <dbReference type="Pfam" id="PF00288"/>
    </source>
</evidence>
<dbReference type="InterPro" id="IPR013750">
    <property type="entry name" value="GHMP_kinase_C_dom"/>
</dbReference>
<dbReference type="Ensembl" id="ENSLLET00000050108.1">
    <property type="protein sequence ID" value="ENSLLEP00000048223.1"/>
    <property type="gene ID" value="ENSLLEG00000030382.1"/>
</dbReference>
<dbReference type="InterPro" id="IPR052203">
    <property type="entry name" value="GHMP_Kinase-Related"/>
</dbReference>
<dbReference type="Proteomes" id="UP000694569">
    <property type="component" value="Unplaced"/>
</dbReference>
<evidence type="ECO:0000256" key="6">
    <source>
        <dbReference type="ARBA" id="ARBA00052616"/>
    </source>
</evidence>
<evidence type="ECO:0000256" key="5">
    <source>
        <dbReference type="ARBA" id="ARBA00038121"/>
    </source>
</evidence>
<accession>A0A8C5R8R7</accession>
<dbReference type="InterPro" id="IPR020568">
    <property type="entry name" value="Ribosomal_Su5_D2-typ_SF"/>
</dbReference>
<dbReference type="EC" id="2.7.1.52" evidence="8"/>
<name>A0A8C5R8R7_9ANUR</name>
<evidence type="ECO:0000256" key="8">
    <source>
        <dbReference type="ARBA" id="ARBA00066363"/>
    </source>
</evidence>
<evidence type="ECO:0000256" key="3">
    <source>
        <dbReference type="ARBA" id="ARBA00022777"/>
    </source>
</evidence>
<dbReference type="FunFam" id="3.30.230.120:FF:000001">
    <property type="entry name" value="L-fucose kinase"/>
    <property type="match status" value="1"/>
</dbReference>
<dbReference type="OrthoDB" id="271303at2759"/>
<evidence type="ECO:0000256" key="2">
    <source>
        <dbReference type="ARBA" id="ARBA00022741"/>
    </source>
</evidence>
<comment type="function">
    <text evidence="7">Takes part in the salvage pathway for reutilization of fucose from the degradation of oligosaccharides.</text>
</comment>
<organism evidence="13 14">
    <name type="scientific">Leptobrachium leishanense</name>
    <name type="common">Leishan spiny toad</name>
    <dbReference type="NCBI Taxonomy" id="445787"/>
    <lineage>
        <taxon>Eukaryota</taxon>
        <taxon>Metazoa</taxon>
        <taxon>Chordata</taxon>
        <taxon>Craniata</taxon>
        <taxon>Vertebrata</taxon>
        <taxon>Euteleostomi</taxon>
        <taxon>Amphibia</taxon>
        <taxon>Batrachia</taxon>
        <taxon>Anura</taxon>
        <taxon>Pelobatoidea</taxon>
        <taxon>Megophryidae</taxon>
        <taxon>Leptobrachium</taxon>
    </lineage>
</organism>
<evidence type="ECO:0000259" key="11">
    <source>
        <dbReference type="Pfam" id="PF07959"/>
    </source>
</evidence>
<evidence type="ECO:0000256" key="4">
    <source>
        <dbReference type="ARBA" id="ARBA00022840"/>
    </source>
</evidence>
<evidence type="ECO:0000313" key="13">
    <source>
        <dbReference type="Ensembl" id="ENSLLEP00000048223.1"/>
    </source>
</evidence>
<gene>
    <name evidence="13" type="primary">FCSK</name>
</gene>
<dbReference type="AlphaFoldDB" id="A0A8C5R8R7"/>
<dbReference type="InterPro" id="IPR036554">
    <property type="entry name" value="GHMP_kinase_C_sf"/>
</dbReference>
<dbReference type="SUPFAM" id="SSF55060">
    <property type="entry name" value="GHMP Kinase, C-terminal domain"/>
    <property type="match status" value="1"/>
</dbReference>
<dbReference type="Pfam" id="PF08544">
    <property type="entry name" value="GHMP_kinases_C"/>
    <property type="match status" value="1"/>
</dbReference>
<evidence type="ECO:0000313" key="14">
    <source>
        <dbReference type="Proteomes" id="UP000694569"/>
    </source>
</evidence>
<dbReference type="Gene3D" id="3.30.230.120">
    <property type="match status" value="1"/>
</dbReference>
<dbReference type="InterPro" id="IPR006204">
    <property type="entry name" value="GHMP_kinase_N_dom"/>
</dbReference>
<feature type="domain" description="GHMP kinase C-terminal" evidence="12">
    <location>
        <begin position="952"/>
        <end position="1025"/>
    </location>
</feature>
<keyword evidence="2" id="KW-0547">Nucleotide-binding</keyword>
<keyword evidence="4" id="KW-0067">ATP-binding</keyword>
<keyword evidence="1" id="KW-0808">Transferase</keyword>
<dbReference type="GO" id="GO:0042352">
    <property type="term" value="P:GDP-L-fucose salvage"/>
    <property type="evidence" value="ECO:0007669"/>
    <property type="project" value="UniProtKB-ARBA"/>
</dbReference>
<dbReference type="GeneTree" id="ENSGT00390000002251"/>
<dbReference type="Pfam" id="PF00288">
    <property type="entry name" value="GHMP_kinases_N"/>
    <property type="match status" value="1"/>
</dbReference>
<reference evidence="13" key="2">
    <citation type="submission" date="2025-09" db="UniProtKB">
        <authorList>
            <consortium name="Ensembl"/>
        </authorList>
    </citation>
    <scope>IDENTIFICATION</scope>
</reference>
<keyword evidence="14" id="KW-1185">Reference proteome</keyword>
<dbReference type="GO" id="GO:0050201">
    <property type="term" value="F:fucokinase activity"/>
    <property type="evidence" value="ECO:0007669"/>
    <property type="project" value="UniProtKB-EC"/>
</dbReference>
<evidence type="ECO:0000259" key="12">
    <source>
        <dbReference type="Pfam" id="PF08544"/>
    </source>
</evidence>
<dbReference type="PRINTS" id="PR00959">
    <property type="entry name" value="MEVGALKINASE"/>
</dbReference>
<evidence type="ECO:0000256" key="1">
    <source>
        <dbReference type="ARBA" id="ARBA00022679"/>
    </source>
</evidence>
<dbReference type="PANTHER" id="PTHR32463:SF0">
    <property type="entry name" value="L-FUCOSE KINASE"/>
    <property type="match status" value="1"/>
</dbReference>